<comment type="caution">
    <text evidence="1">The sequence shown here is derived from an EMBL/GenBank/DDBJ whole genome shotgun (WGS) entry which is preliminary data.</text>
</comment>
<reference evidence="1 2" key="1">
    <citation type="submission" date="2021-06" db="EMBL/GenBank/DDBJ databases">
        <title>Clostridia strains as spoilage organisms.</title>
        <authorList>
            <person name="Wambui J."/>
            <person name="Stephan R."/>
            <person name="Stevens M.J.A."/>
        </authorList>
    </citation>
    <scope>NUCLEOTIDE SEQUENCE [LARGE SCALE GENOMIC DNA]</scope>
    <source>
        <strain evidence="1 2">CM013</strain>
    </source>
</reference>
<dbReference type="EMBL" id="JAHLDG010000030">
    <property type="protein sequence ID" value="MBU3221051.1"/>
    <property type="molecule type" value="Genomic_DNA"/>
</dbReference>
<keyword evidence="2" id="KW-1185">Reference proteome</keyword>
<gene>
    <name evidence="1" type="ORF">KPL27_13355</name>
</gene>
<organism evidence="1 2">
    <name type="scientific">Clostridium algidicarnis</name>
    <dbReference type="NCBI Taxonomy" id="37659"/>
    <lineage>
        <taxon>Bacteria</taxon>
        <taxon>Bacillati</taxon>
        <taxon>Bacillota</taxon>
        <taxon>Clostridia</taxon>
        <taxon>Eubacteriales</taxon>
        <taxon>Clostridiaceae</taxon>
        <taxon>Clostridium</taxon>
    </lineage>
</organism>
<sequence>MIDKIGMNLNVNEVNSNKTISEGNRNKNINEINSKVKEQQSMNYKDTIELSTKLDYNYAQDRKNWVSNGKGGLTPTLKGMVQVSAGAFNKIQTASLVPPLSDHLMEMGKDENCRWVVIDGVRYETPLSKSEKEMKHKTLIELLFENDKRMEERKVKEKYYEKSEIIDLGDSKAMSYGNLPTEALDMLAGIFNKAEGDTDIGNI</sequence>
<protein>
    <submittedName>
        <fullName evidence="1">Uncharacterized protein</fullName>
    </submittedName>
</protein>
<proteinExistence type="predicted"/>
<evidence type="ECO:0000313" key="2">
    <source>
        <dbReference type="Proteomes" id="UP000740830"/>
    </source>
</evidence>
<dbReference type="RefSeq" id="WP_216132874.1">
    <property type="nucleotide sequence ID" value="NZ_JAHLDG010000030.1"/>
</dbReference>
<dbReference type="Proteomes" id="UP000740830">
    <property type="component" value="Unassembled WGS sequence"/>
</dbReference>
<evidence type="ECO:0000313" key="1">
    <source>
        <dbReference type="EMBL" id="MBU3221051.1"/>
    </source>
</evidence>
<name>A0ABS6C6D6_9CLOT</name>
<accession>A0ABS6C6D6</accession>